<dbReference type="EMBL" id="AP023368">
    <property type="protein sequence ID" value="BCK01471.1"/>
    <property type="molecule type" value="Genomic_DNA"/>
</dbReference>
<dbReference type="KEGG" id="acht:bsdcttw_45110"/>
<sequence length="98" mass="11195">MPENHRKYLEYSTDSFLEWAESVGGTHDKRKSTKLQKIIHDAGFCYPNACVEDIKYHADRNLDKPQMLEFSTCRYIADSHHIILKGASGNGKLTLLVP</sequence>
<reference evidence="2 3" key="1">
    <citation type="submission" date="2020-08" db="EMBL/GenBank/DDBJ databases">
        <title>Draft genome sequencing of an Anaerocolumna strain isolated from anoxic soil subjected to BSD treatment.</title>
        <authorList>
            <person name="Uek A."/>
            <person name="Tonouchi A."/>
        </authorList>
    </citation>
    <scope>NUCLEOTIDE SEQUENCE [LARGE SCALE GENOMIC DNA]</scope>
    <source>
        <strain evidence="2 3">CTTW</strain>
    </source>
</reference>
<organism evidence="2 3">
    <name type="scientific">Anaerocolumna chitinilytica</name>
    <dbReference type="NCBI Taxonomy" id="1727145"/>
    <lineage>
        <taxon>Bacteria</taxon>
        <taxon>Bacillati</taxon>
        <taxon>Bacillota</taxon>
        <taxon>Clostridia</taxon>
        <taxon>Lachnospirales</taxon>
        <taxon>Lachnospiraceae</taxon>
        <taxon>Anaerocolumna</taxon>
    </lineage>
</organism>
<dbReference type="Proteomes" id="UP000515703">
    <property type="component" value="Chromosome"/>
</dbReference>
<keyword evidence="3" id="KW-1185">Reference proteome</keyword>
<gene>
    <name evidence="2" type="ORF">bsdcttw_45110</name>
</gene>
<name>A0A7M3SA53_9FIRM</name>
<dbReference type="Pfam" id="PF01695">
    <property type="entry name" value="IstB_IS21"/>
    <property type="match status" value="1"/>
</dbReference>
<dbReference type="InterPro" id="IPR002611">
    <property type="entry name" value="IstB_ATP-bd"/>
</dbReference>
<evidence type="ECO:0000259" key="1">
    <source>
        <dbReference type="Pfam" id="PF01695"/>
    </source>
</evidence>
<protein>
    <recommendedName>
        <fullName evidence="1">IstB-like ATP-binding domain-containing protein</fullName>
    </recommendedName>
</protein>
<accession>A0A7M3SA53</accession>
<proteinExistence type="predicted"/>
<feature type="domain" description="IstB-like ATP-binding" evidence="1">
    <location>
        <begin position="26"/>
        <end position="95"/>
    </location>
</feature>
<reference evidence="2 3" key="2">
    <citation type="submission" date="2020-08" db="EMBL/GenBank/DDBJ databases">
        <authorList>
            <person name="Ueki A."/>
            <person name="Tonouchi A."/>
        </authorList>
    </citation>
    <scope>NUCLEOTIDE SEQUENCE [LARGE SCALE GENOMIC DNA]</scope>
    <source>
        <strain evidence="2 3">CTTW</strain>
    </source>
</reference>
<evidence type="ECO:0000313" key="2">
    <source>
        <dbReference type="EMBL" id="BCK01471.1"/>
    </source>
</evidence>
<evidence type="ECO:0000313" key="3">
    <source>
        <dbReference type="Proteomes" id="UP000515703"/>
    </source>
</evidence>
<dbReference type="GO" id="GO:0005524">
    <property type="term" value="F:ATP binding"/>
    <property type="evidence" value="ECO:0007669"/>
    <property type="project" value="InterPro"/>
</dbReference>
<dbReference type="AlphaFoldDB" id="A0A7M3SA53"/>